<dbReference type="EMBL" id="JAVRIF010000005">
    <property type="protein sequence ID" value="MDT0604187.1"/>
    <property type="molecule type" value="Genomic_DNA"/>
</dbReference>
<accession>A0ABU3A3Q3</accession>
<name>A0ABU3A3Q3_9GAMM</name>
<dbReference type="Proteomes" id="UP001266357">
    <property type="component" value="Unassembled WGS sequence"/>
</dbReference>
<feature type="transmembrane region" description="Helical" evidence="1">
    <location>
        <begin position="49"/>
        <end position="75"/>
    </location>
</feature>
<dbReference type="InterPro" id="IPR017259">
    <property type="entry name" value="UCP037672"/>
</dbReference>
<reference evidence="2 3" key="1">
    <citation type="submission" date="2023-09" db="EMBL/GenBank/DDBJ databases">
        <authorList>
            <person name="Rey-Velasco X."/>
        </authorList>
    </citation>
    <scope>NUCLEOTIDE SEQUENCE [LARGE SCALE GENOMIC DNA]</scope>
    <source>
        <strain evidence="2 3">W431</strain>
    </source>
</reference>
<evidence type="ECO:0000313" key="3">
    <source>
        <dbReference type="Proteomes" id="UP001266357"/>
    </source>
</evidence>
<protein>
    <submittedName>
        <fullName evidence="2">DUF3784 domain-containing protein</fullName>
    </submittedName>
</protein>
<keyword evidence="1" id="KW-0472">Membrane</keyword>
<evidence type="ECO:0000256" key="1">
    <source>
        <dbReference type="SAM" id="Phobius"/>
    </source>
</evidence>
<gene>
    <name evidence="2" type="ORF">RM573_11335</name>
</gene>
<feature type="transmembrane region" description="Helical" evidence="1">
    <location>
        <begin position="6"/>
        <end position="28"/>
    </location>
</feature>
<keyword evidence="1" id="KW-1133">Transmembrane helix</keyword>
<keyword evidence="1" id="KW-0812">Transmembrane</keyword>
<proteinExistence type="predicted"/>
<evidence type="ECO:0000313" key="2">
    <source>
        <dbReference type="EMBL" id="MDT0604187.1"/>
    </source>
</evidence>
<organism evidence="2 3">
    <name type="scientific">Thalassotalea castellviae</name>
    <dbReference type="NCBI Taxonomy" id="3075612"/>
    <lineage>
        <taxon>Bacteria</taxon>
        <taxon>Pseudomonadati</taxon>
        <taxon>Pseudomonadota</taxon>
        <taxon>Gammaproteobacteria</taxon>
        <taxon>Alteromonadales</taxon>
        <taxon>Colwelliaceae</taxon>
        <taxon>Thalassotalea</taxon>
    </lineage>
</organism>
<sequence length="105" mass="11852">MDEFTLSGLLVLFSAVLPCLVLGYLIAFQGRRGLIAGWQEDKISDPEKAGRIIGISLMIMSVILAIITLLWFLHFFTEDELIYYLLPTTLLPLIASLYVHIKLKI</sequence>
<keyword evidence="3" id="KW-1185">Reference proteome</keyword>
<dbReference type="RefSeq" id="WP_311581740.1">
    <property type="nucleotide sequence ID" value="NZ_JAVRIF010000005.1"/>
</dbReference>
<dbReference type="Pfam" id="PF12650">
    <property type="entry name" value="DUF3784"/>
    <property type="match status" value="1"/>
</dbReference>
<feature type="transmembrane region" description="Helical" evidence="1">
    <location>
        <begin position="81"/>
        <end position="101"/>
    </location>
</feature>
<comment type="caution">
    <text evidence="2">The sequence shown here is derived from an EMBL/GenBank/DDBJ whole genome shotgun (WGS) entry which is preliminary data.</text>
</comment>